<dbReference type="AlphaFoldDB" id="A0A7W4KD74"/>
<organism evidence="3 4">
    <name type="scientific">Gluconacetobacter takamatsuzukensis</name>
    <dbReference type="NCBI Taxonomy" id="1286190"/>
    <lineage>
        <taxon>Bacteria</taxon>
        <taxon>Pseudomonadati</taxon>
        <taxon>Pseudomonadota</taxon>
        <taxon>Alphaproteobacteria</taxon>
        <taxon>Acetobacterales</taxon>
        <taxon>Acetobacteraceae</taxon>
        <taxon>Gluconacetobacter</taxon>
    </lineage>
</organism>
<dbReference type="EMBL" id="JABEQK010000004">
    <property type="protein sequence ID" value="MBB2204797.1"/>
    <property type="molecule type" value="Genomic_DNA"/>
</dbReference>
<dbReference type="GO" id="GO:0009898">
    <property type="term" value="C:cytoplasmic side of plasma membrane"/>
    <property type="evidence" value="ECO:0007669"/>
    <property type="project" value="TreeGrafter"/>
</dbReference>
<evidence type="ECO:0000313" key="4">
    <source>
        <dbReference type="Proteomes" id="UP000540556"/>
    </source>
</evidence>
<sequence length="413" mass="45815">MADNNAQFSAGGEEQKRPVRVLAIAQDMETEEILSDFLNTVCPEESQLLRMSVDQARNYLSHKDSPPYVILDICGSADPLATVRTFKGLVPPDVKMMLIGDRGDVNFYRSVTHGYGVSEYLYRPLNRNLVVRFFGDVILHGQKSLSSPEGGSFVMLTGIRNGVGASTLLANLGWYVAEEVRRHTLLVDFNLQSSRLGILLNAEDNYGLQVVIDEPDRMDDLLVERSLQPVSDRLKLLSSLGNIGQRSPLPAATLGALIDFVRGQFHFVMTEMDWSEGEIYFSLLEHARSLVLVLDPTLVSVRDTLRLLAALPRVRLSAMPILVLNQYGRPGTLSMEEIRKSLNAEPDIVIPYLPKECGEAEINGVPIIKTSKQYRAAIRKLASDGLSLHLGAEGSGDATNWLNRVLKGNLRRR</sequence>
<keyword evidence="1" id="KW-0547">Nucleotide-binding</keyword>
<accession>A0A7W4KD74</accession>
<dbReference type="Proteomes" id="UP000540556">
    <property type="component" value="Unassembled WGS sequence"/>
</dbReference>
<evidence type="ECO:0000313" key="3">
    <source>
        <dbReference type="EMBL" id="MBB2204797.1"/>
    </source>
</evidence>
<gene>
    <name evidence="3" type="ORF">HLH27_07165</name>
</gene>
<protein>
    <submittedName>
        <fullName evidence="3">Pilus assembly protein</fullName>
    </submittedName>
</protein>
<dbReference type="GO" id="GO:0005829">
    <property type="term" value="C:cytosol"/>
    <property type="evidence" value="ECO:0007669"/>
    <property type="project" value="TreeGrafter"/>
</dbReference>
<keyword evidence="4" id="KW-1185">Reference proteome</keyword>
<comment type="caution">
    <text evidence="3">The sequence shown here is derived from an EMBL/GenBank/DDBJ whole genome shotgun (WGS) entry which is preliminary data.</text>
</comment>
<dbReference type="Gene3D" id="3.40.50.2300">
    <property type="match status" value="1"/>
</dbReference>
<dbReference type="GO" id="GO:0016887">
    <property type="term" value="F:ATP hydrolysis activity"/>
    <property type="evidence" value="ECO:0007669"/>
    <property type="project" value="TreeGrafter"/>
</dbReference>
<keyword evidence="2" id="KW-0067">ATP-binding</keyword>
<evidence type="ECO:0000256" key="1">
    <source>
        <dbReference type="ARBA" id="ARBA00022741"/>
    </source>
</evidence>
<evidence type="ECO:0000256" key="2">
    <source>
        <dbReference type="ARBA" id="ARBA00022840"/>
    </source>
</evidence>
<name>A0A7W4KD74_9PROT</name>
<dbReference type="InterPro" id="IPR050625">
    <property type="entry name" value="ParA/MinD_ATPase"/>
</dbReference>
<dbReference type="PANTHER" id="PTHR43384:SF6">
    <property type="entry name" value="SEPTUM SITE-DETERMINING PROTEIN MIND HOMOLOG, CHLOROPLASTIC"/>
    <property type="match status" value="1"/>
</dbReference>
<dbReference type="GO" id="GO:0051782">
    <property type="term" value="P:negative regulation of cell division"/>
    <property type="evidence" value="ECO:0007669"/>
    <property type="project" value="TreeGrafter"/>
</dbReference>
<dbReference type="InterPro" id="IPR027417">
    <property type="entry name" value="P-loop_NTPase"/>
</dbReference>
<dbReference type="SUPFAM" id="SSF52540">
    <property type="entry name" value="P-loop containing nucleoside triphosphate hydrolases"/>
    <property type="match status" value="1"/>
</dbReference>
<proteinExistence type="predicted"/>
<dbReference type="GO" id="GO:0005524">
    <property type="term" value="F:ATP binding"/>
    <property type="evidence" value="ECO:0007669"/>
    <property type="project" value="UniProtKB-KW"/>
</dbReference>
<dbReference type="RefSeq" id="WP_182949058.1">
    <property type="nucleotide sequence ID" value="NZ_JABEQK010000004.1"/>
</dbReference>
<dbReference type="Gene3D" id="3.40.50.300">
    <property type="entry name" value="P-loop containing nucleotide triphosphate hydrolases"/>
    <property type="match status" value="1"/>
</dbReference>
<reference evidence="3 4" key="1">
    <citation type="submission" date="2020-04" db="EMBL/GenBank/DDBJ databases">
        <title>Description of novel Gluconacetobacter.</title>
        <authorList>
            <person name="Sombolestani A."/>
        </authorList>
    </citation>
    <scope>NUCLEOTIDE SEQUENCE [LARGE SCALE GENOMIC DNA]</scope>
    <source>
        <strain evidence="3 4">LMG 27800</strain>
    </source>
</reference>
<dbReference type="PANTHER" id="PTHR43384">
    <property type="entry name" value="SEPTUM SITE-DETERMINING PROTEIN MIND HOMOLOG, CHLOROPLASTIC-RELATED"/>
    <property type="match status" value="1"/>
</dbReference>